<evidence type="ECO:0000313" key="2">
    <source>
        <dbReference type="Proteomes" id="UP001235712"/>
    </source>
</evidence>
<accession>A0ABT9PC72</accession>
<gene>
    <name evidence="1" type="ORF">J2S57_006054</name>
</gene>
<dbReference type="RefSeq" id="WP_307249345.1">
    <property type="nucleotide sequence ID" value="NZ_JAUSQZ010000001.1"/>
</dbReference>
<keyword evidence="2" id="KW-1185">Reference proteome</keyword>
<dbReference type="EMBL" id="JAUSQZ010000001">
    <property type="protein sequence ID" value="MDP9830305.1"/>
    <property type="molecule type" value="Genomic_DNA"/>
</dbReference>
<comment type="caution">
    <text evidence="1">The sequence shown here is derived from an EMBL/GenBank/DDBJ whole genome shotgun (WGS) entry which is preliminary data.</text>
</comment>
<dbReference type="SUPFAM" id="SSF51556">
    <property type="entry name" value="Metallo-dependent hydrolases"/>
    <property type="match status" value="1"/>
</dbReference>
<organism evidence="1 2">
    <name type="scientific">Kineosporia succinea</name>
    <dbReference type="NCBI Taxonomy" id="84632"/>
    <lineage>
        <taxon>Bacteria</taxon>
        <taxon>Bacillati</taxon>
        <taxon>Actinomycetota</taxon>
        <taxon>Actinomycetes</taxon>
        <taxon>Kineosporiales</taxon>
        <taxon>Kineosporiaceae</taxon>
        <taxon>Kineosporia</taxon>
    </lineage>
</organism>
<dbReference type="InterPro" id="IPR046249">
    <property type="entry name" value="DUF6282"/>
</dbReference>
<evidence type="ECO:0000313" key="1">
    <source>
        <dbReference type="EMBL" id="MDP9830305.1"/>
    </source>
</evidence>
<proteinExistence type="predicted"/>
<protein>
    <recommendedName>
        <fullName evidence="3">Amidohydrolase family protein</fullName>
    </recommendedName>
</protein>
<evidence type="ECO:0008006" key="3">
    <source>
        <dbReference type="Google" id="ProtNLM"/>
    </source>
</evidence>
<dbReference type="Gene3D" id="3.20.20.140">
    <property type="entry name" value="Metal-dependent hydrolases"/>
    <property type="match status" value="1"/>
</dbReference>
<dbReference type="InterPro" id="IPR032466">
    <property type="entry name" value="Metal_Hydrolase"/>
</dbReference>
<name>A0ABT9PC72_9ACTN</name>
<reference evidence="1 2" key="1">
    <citation type="submission" date="2023-07" db="EMBL/GenBank/DDBJ databases">
        <title>Sequencing the genomes of 1000 actinobacteria strains.</title>
        <authorList>
            <person name="Klenk H.-P."/>
        </authorList>
    </citation>
    <scope>NUCLEOTIDE SEQUENCE [LARGE SCALE GENOMIC DNA]</scope>
    <source>
        <strain evidence="1 2">DSM 44388</strain>
    </source>
</reference>
<dbReference type="Proteomes" id="UP001235712">
    <property type="component" value="Unassembled WGS sequence"/>
</dbReference>
<dbReference type="Pfam" id="PF19799">
    <property type="entry name" value="DUF6282"/>
    <property type="match status" value="1"/>
</dbReference>
<sequence>MATDLTDVLVGAVDLHRHGYPEISERLRTPLSDVDDVRLCRDAGMAATVLKSHTWPTTGRAQLIEQAVPGIRVVPSVTLNHFAGGMRPEIIELAARQGARVVYLPTAGARSDILRGGISQRIAGEITHYHPDPDEGVVVTNDDGELTEMFRKCLDVLDEWPMLVYSGHLSAPEALAILRDGRLRDRFVLSHPDSHSIGASDSEVVTAAGLGAYIEICALGVHPKIDRVTPADLARTVRAVGAERCVITSDYFFPWSPPSSVTLHEFAVALFDEGITRDELDLMLKTNPRRLIGLTGDE</sequence>